<feature type="transmembrane region" description="Helical" evidence="1">
    <location>
        <begin position="42"/>
        <end position="61"/>
    </location>
</feature>
<dbReference type="EMBL" id="FTOC01000007">
    <property type="protein sequence ID" value="SIS52676.1"/>
    <property type="molecule type" value="Genomic_DNA"/>
</dbReference>
<keyword evidence="1" id="KW-0472">Membrane</keyword>
<evidence type="ECO:0000313" key="3">
    <source>
        <dbReference type="Proteomes" id="UP000187608"/>
    </source>
</evidence>
<keyword evidence="3" id="KW-1185">Reference proteome</keyword>
<organism evidence="2 3">
    <name type="scientific">Salimicrobium flavidum</name>
    <dbReference type="NCBI Taxonomy" id="570947"/>
    <lineage>
        <taxon>Bacteria</taxon>
        <taxon>Bacillati</taxon>
        <taxon>Bacillota</taxon>
        <taxon>Bacilli</taxon>
        <taxon>Bacillales</taxon>
        <taxon>Bacillaceae</taxon>
        <taxon>Salimicrobium</taxon>
    </lineage>
</organism>
<protein>
    <submittedName>
        <fullName evidence="2">Uncharacterized protein</fullName>
    </submittedName>
</protein>
<evidence type="ECO:0000256" key="1">
    <source>
        <dbReference type="SAM" id="Phobius"/>
    </source>
</evidence>
<accession>A0A1N7JTX1</accession>
<feature type="transmembrane region" description="Helical" evidence="1">
    <location>
        <begin position="68"/>
        <end position="88"/>
    </location>
</feature>
<feature type="transmembrane region" description="Helical" evidence="1">
    <location>
        <begin position="12"/>
        <end position="30"/>
    </location>
</feature>
<keyword evidence="1" id="KW-1133">Transmembrane helix</keyword>
<proteinExistence type="predicted"/>
<reference evidence="3" key="1">
    <citation type="submission" date="2017-01" db="EMBL/GenBank/DDBJ databases">
        <authorList>
            <person name="Varghese N."/>
            <person name="Submissions S."/>
        </authorList>
    </citation>
    <scope>NUCLEOTIDE SEQUENCE [LARGE SCALE GENOMIC DNA]</scope>
    <source>
        <strain evidence="3">DSM 23127</strain>
    </source>
</reference>
<gene>
    <name evidence="2" type="ORF">SAMN05421687_107165</name>
</gene>
<keyword evidence="1" id="KW-0812">Transmembrane</keyword>
<name>A0A1N7JTX1_9BACI</name>
<sequence length="89" mass="10343">MPVLERKQNTYLNWKYAWCLLFIPLGFYFVSRQSDILPYQHVFYIAITVILGIVGVFGLTSKYGAMKVYGGLYLLVSILFAYMGLVFLW</sequence>
<dbReference type="Proteomes" id="UP000187608">
    <property type="component" value="Unassembled WGS sequence"/>
</dbReference>
<evidence type="ECO:0000313" key="2">
    <source>
        <dbReference type="EMBL" id="SIS52676.1"/>
    </source>
</evidence>
<dbReference type="AlphaFoldDB" id="A0A1N7JTX1"/>